<accession>A0A7W6JFK0</accession>
<keyword evidence="2" id="KW-1185">Reference proteome</keyword>
<dbReference type="Proteomes" id="UP000529946">
    <property type="component" value="Unassembled WGS sequence"/>
</dbReference>
<name>A0A7W6JFK0_9CAUL</name>
<protein>
    <submittedName>
        <fullName evidence="1">Uncharacterized protein</fullName>
    </submittedName>
</protein>
<dbReference type="EMBL" id="JACIDM010000003">
    <property type="protein sequence ID" value="MBB4084218.1"/>
    <property type="molecule type" value="Genomic_DNA"/>
</dbReference>
<evidence type="ECO:0000313" key="2">
    <source>
        <dbReference type="Proteomes" id="UP000529946"/>
    </source>
</evidence>
<gene>
    <name evidence="1" type="ORF">GGR12_003106</name>
</gene>
<comment type="caution">
    <text evidence="1">The sequence shown here is derived from an EMBL/GenBank/DDBJ whole genome shotgun (WGS) entry which is preliminary data.</text>
</comment>
<evidence type="ECO:0000313" key="1">
    <source>
        <dbReference type="EMBL" id="MBB4084218.1"/>
    </source>
</evidence>
<dbReference type="RefSeq" id="WP_221212413.1">
    <property type="nucleotide sequence ID" value="NZ_BAAAER010000003.1"/>
</dbReference>
<organism evidence="1 2">
    <name type="scientific">Brevundimonas lenta</name>
    <dbReference type="NCBI Taxonomy" id="424796"/>
    <lineage>
        <taxon>Bacteria</taxon>
        <taxon>Pseudomonadati</taxon>
        <taxon>Pseudomonadota</taxon>
        <taxon>Alphaproteobacteria</taxon>
        <taxon>Caulobacterales</taxon>
        <taxon>Caulobacteraceae</taxon>
        <taxon>Brevundimonas</taxon>
    </lineage>
</organism>
<proteinExistence type="predicted"/>
<dbReference type="AlphaFoldDB" id="A0A7W6JFK0"/>
<reference evidence="1 2" key="1">
    <citation type="submission" date="2020-08" db="EMBL/GenBank/DDBJ databases">
        <title>Genomic Encyclopedia of Type Strains, Phase IV (KMG-IV): sequencing the most valuable type-strain genomes for metagenomic binning, comparative biology and taxonomic classification.</title>
        <authorList>
            <person name="Goeker M."/>
        </authorList>
    </citation>
    <scope>NUCLEOTIDE SEQUENCE [LARGE SCALE GENOMIC DNA]</scope>
    <source>
        <strain evidence="1 2">DSM 23960</strain>
    </source>
</reference>
<sequence>MKISQDIRDAARGPNDAEASLAEAEAGMAGISAKFRAGGAVVEVKV</sequence>